<gene>
    <name evidence="1" type="ORF">DARMORV10_C02P30050.1</name>
</gene>
<organism evidence="1">
    <name type="scientific">Brassica napus</name>
    <name type="common">Rape</name>
    <dbReference type="NCBI Taxonomy" id="3708"/>
    <lineage>
        <taxon>Eukaryota</taxon>
        <taxon>Viridiplantae</taxon>
        <taxon>Streptophyta</taxon>
        <taxon>Embryophyta</taxon>
        <taxon>Tracheophyta</taxon>
        <taxon>Spermatophyta</taxon>
        <taxon>Magnoliopsida</taxon>
        <taxon>eudicotyledons</taxon>
        <taxon>Gunneridae</taxon>
        <taxon>Pentapetalae</taxon>
        <taxon>rosids</taxon>
        <taxon>malvids</taxon>
        <taxon>Brassicales</taxon>
        <taxon>Brassicaceae</taxon>
        <taxon>Brassiceae</taxon>
        <taxon>Brassica</taxon>
    </lineage>
</organism>
<proteinExistence type="predicted"/>
<dbReference type="EMBL" id="HG994366">
    <property type="protein sequence ID" value="CAF1909552.1"/>
    <property type="molecule type" value="Genomic_DNA"/>
</dbReference>
<sequence>MQGQNRRKSIYINSASTREYHSFDKSVQQFIPISRFSICSHFNKHYGVIINSAVQKALVVDPLTTIPQAGGFESPFCFAVLGVVDEAETEKISSFSLTGDGRETKPPIK</sequence>
<dbReference type="Proteomes" id="UP001295469">
    <property type="component" value="Chromosome C02"/>
</dbReference>
<reference evidence="1" key="1">
    <citation type="submission" date="2021-01" db="EMBL/GenBank/DDBJ databases">
        <authorList>
            <consortium name="Genoscope - CEA"/>
            <person name="William W."/>
        </authorList>
    </citation>
    <scope>NUCLEOTIDE SEQUENCE</scope>
</reference>
<evidence type="ECO:0000313" key="1">
    <source>
        <dbReference type="EMBL" id="CAF1909552.1"/>
    </source>
</evidence>
<protein>
    <submittedName>
        <fullName evidence="1">(rape) hypothetical protein</fullName>
    </submittedName>
</protein>
<accession>A0A816KBE7</accession>
<dbReference type="AlphaFoldDB" id="A0A816KBE7"/>
<name>A0A816KBE7_BRANA</name>